<dbReference type="Proteomes" id="UP001314170">
    <property type="component" value="Unassembled WGS sequence"/>
</dbReference>
<evidence type="ECO:0000313" key="3">
    <source>
        <dbReference type="Proteomes" id="UP001314170"/>
    </source>
</evidence>
<dbReference type="PANTHER" id="PTHR35167:SF3">
    <property type="entry name" value="OS05G0216466 PROTEIN"/>
    <property type="match status" value="1"/>
</dbReference>
<proteinExistence type="predicted"/>
<feature type="region of interest" description="Disordered" evidence="1">
    <location>
        <begin position="45"/>
        <end position="95"/>
    </location>
</feature>
<feature type="compositionally biased region" description="Basic and acidic residues" evidence="1">
    <location>
        <begin position="83"/>
        <end position="92"/>
    </location>
</feature>
<evidence type="ECO:0000313" key="2">
    <source>
        <dbReference type="EMBL" id="CAK7331935.1"/>
    </source>
</evidence>
<protein>
    <submittedName>
        <fullName evidence="2">Uncharacterized protein</fullName>
    </submittedName>
</protein>
<accession>A0AAV1REG6</accession>
<gene>
    <name evidence="2" type="ORF">DCAF_LOCUS8724</name>
</gene>
<reference evidence="2 3" key="1">
    <citation type="submission" date="2024-01" db="EMBL/GenBank/DDBJ databases">
        <authorList>
            <person name="Waweru B."/>
        </authorList>
    </citation>
    <scope>NUCLEOTIDE SEQUENCE [LARGE SCALE GENOMIC DNA]</scope>
</reference>
<keyword evidence="3" id="KW-1185">Reference proteome</keyword>
<name>A0AAV1REG6_9ROSI</name>
<comment type="caution">
    <text evidence="2">The sequence shown here is derived from an EMBL/GenBank/DDBJ whole genome shotgun (WGS) entry which is preliminary data.</text>
</comment>
<feature type="compositionally biased region" description="Acidic residues" evidence="1">
    <location>
        <begin position="73"/>
        <end position="82"/>
    </location>
</feature>
<sequence length="128" mass="14903">MAKFPLSCKDKKTQKMIMGFSELEIDVAWQLVQMSSRDNKRKLKVIKNKKNDEAERSSCQSDASNEHAGYTFFEEEEEEDNIFGEKDDDGYPKRRNKRFRSINHVYKVTQPVLAGGCVHSKKMKLSYT</sequence>
<organism evidence="2 3">
    <name type="scientific">Dovyalis caffra</name>
    <dbReference type="NCBI Taxonomy" id="77055"/>
    <lineage>
        <taxon>Eukaryota</taxon>
        <taxon>Viridiplantae</taxon>
        <taxon>Streptophyta</taxon>
        <taxon>Embryophyta</taxon>
        <taxon>Tracheophyta</taxon>
        <taxon>Spermatophyta</taxon>
        <taxon>Magnoliopsida</taxon>
        <taxon>eudicotyledons</taxon>
        <taxon>Gunneridae</taxon>
        <taxon>Pentapetalae</taxon>
        <taxon>rosids</taxon>
        <taxon>fabids</taxon>
        <taxon>Malpighiales</taxon>
        <taxon>Salicaceae</taxon>
        <taxon>Flacourtieae</taxon>
        <taxon>Dovyalis</taxon>
    </lineage>
</organism>
<evidence type="ECO:0000256" key="1">
    <source>
        <dbReference type="SAM" id="MobiDB-lite"/>
    </source>
</evidence>
<dbReference type="PANTHER" id="PTHR35167">
    <property type="entry name" value="OS05G0216466 PROTEIN"/>
    <property type="match status" value="1"/>
</dbReference>
<dbReference type="EMBL" id="CAWUPB010000913">
    <property type="protein sequence ID" value="CAK7331935.1"/>
    <property type="molecule type" value="Genomic_DNA"/>
</dbReference>
<dbReference type="AlphaFoldDB" id="A0AAV1REG6"/>